<dbReference type="STRING" id="33528.ENSGAFP00000001401"/>
<evidence type="ECO:0000256" key="12">
    <source>
        <dbReference type="SAM" id="MobiDB-lite"/>
    </source>
</evidence>
<evidence type="ECO:0000256" key="8">
    <source>
        <dbReference type="ARBA" id="ARBA00038423"/>
    </source>
</evidence>
<evidence type="ECO:0000313" key="17">
    <source>
        <dbReference type="Proteomes" id="UP000250572"/>
    </source>
</evidence>
<dbReference type="InterPro" id="IPR011989">
    <property type="entry name" value="ARM-like"/>
</dbReference>
<dbReference type="InterPro" id="IPR016024">
    <property type="entry name" value="ARM-type_fold"/>
</dbReference>
<evidence type="ECO:0000256" key="2">
    <source>
        <dbReference type="ARBA" id="ARBA00004496"/>
    </source>
</evidence>
<keyword evidence="17" id="KW-1185">Reference proteome</keyword>
<dbReference type="GO" id="GO:0031981">
    <property type="term" value="C:nuclear lumen"/>
    <property type="evidence" value="ECO:0007669"/>
    <property type="project" value="UniProtKB-ARBA"/>
</dbReference>
<evidence type="ECO:0000259" key="13">
    <source>
        <dbReference type="Pfam" id="PF03810"/>
    </source>
</evidence>
<dbReference type="InterPro" id="IPR001494">
    <property type="entry name" value="Importin-beta_N"/>
</dbReference>
<comment type="subcellular location">
    <subcellularLocation>
        <location evidence="2">Cytoplasm</location>
    </subcellularLocation>
    <subcellularLocation>
        <location evidence="1">Nucleus</location>
    </subcellularLocation>
</comment>
<dbReference type="GO" id="GO:0006606">
    <property type="term" value="P:protein import into nucleus"/>
    <property type="evidence" value="ECO:0007669"/>
    <property type="project" value="InterPro"/>
</dbReference>
<dbReference type="GO" id="GO:0031267">
    <property type="term" value="F:small GTPase binding"/>
    <property type="evidence" value="ECO:0007669"/>
    <property type="project" value="InterPro"/>
</dbReference>
<feature type="domain" description="IPO4/5-like TPR repeats" evidence="15">
    <location>
        <begin position="156"/>
        <end position="299"/>
    </location>
</feature>
<evidence type="ECO:0000256" key="5">
    <source>
        <dbReference type="ARBA" id="ARBA00022737"/>
    </source>
</evidence>
<feature type="region of interest" description="Disordered" evidence="12">
    <location>
        <begin position="369"/>
        <end position="410"/>
    </location>
</feature>
<feature type="domain" description="Importin subunit beta-1/Transportin-1-like TPR repeats" evidence="14">
    <location>
        <begin position="722"/>
        <end position="824"/>
    </location>
</feature>
<evidence type="ECO:0000256" key="10">
    <source>
        <dbReference type="ARBA" id="ARBA00076938"/>
    </source>
</evidence>
<comment type="caution">
    <text evidence="16">The sequence shown here is derived from an EMBL/GenBank/DDBJ whole genome shotgun (WGS) entry which is preliminary data.</text>
</comment>
<accession>A0A315VTA5</accession>
<sequence>MECEWKPDEQGLQQILQLLKESQSPDTSTQRSVQQRLEQLNQYPDFNNYLIFVLTKLKSEGKLTHRSTSFYFHIACFFLSVPPLYSTQHLLGGSCLAMTQDEPTRSLSGLILKNNVKAHYQNFPNGVSDFIKSECLQNIGDSSPLIRATVGILITTIASKGELQNWPELLPKLCLLLDSEDYNTCEGAFGALQKICEDSAEILDSDMLDRPLNVMIPKFLQFFKHNSPKIRSHAIACVNQFIVNRTQALMLHIDPFIENLFALATDEEPEVRKNVCRALVMLLEVRLDRLLPHMHNIIEYMLLRTQDPDENVALEACEFWLTLAEQPVCKEVLCGHLSQLIPVLVNGMKYSEIDIILLKGDIEEDEAVPDNEQDIRPRFHRSRTVAQQHEGDGIEEDDDDDDDDEMDDDDTISDWNLRKCSAAALDVLANVFRDDLLLHILPLLKELLFHPDWIVKESGILVLGAIAEGCMQGMIPYLPELIPHLVQCLSDKKALVRSITCWTLSRYAHWVVNQPPDIYLKPLMTELLKRILDSNKRVQEAACSAFATLEEEACTELVPYLAFILDTLVFAFSKYQHKNLLILYDAIGTLADSVGHHLNKPEYIQMLMPPLIQKWNQLKDEDKDLFPLLEVQFKCDTTTPFSPQCLSSVATALQSGFLPYCEPVYQRCVNLVQKTLAQAMLHQSQPDQYESPDKDFMIVALDLLSGLAEGLGGTIEQLVARSNILTLMYQCMQDKMPEVRQSSFALLGDLTKACFQHVKPCIADFMPILGTNLNPELISVCNNATWAIGEISIQMGPEMQPYIAMVLHQLVEIINRPNTPKTLLENTAITIGRLGYVCPQEVAPMLQQFIRPWCTSLRNIRDNEEKDSAFRGICTMISVNPGGVVQDFIFFCDAVASWVNPKDDLREMFYKILHGFKNQVGEENWRRFSDQFPLPLKERLATFYGV</sequence>
<dbReference type="InterPro" id="IPR058584">
    <property type="entry name" value="IMB1_TNPO1-like_TPR"/>
</dbReference>
<evidence type="ECO:0000256" key="6">
    <source>
        <dbReference type="ARBA" id="ARBA00022927"/>
    </source>
</evidence>
<keyword evidence="7" id="KW-0539">Nucleus</keyword>
<dbReference type="Proteomes" id="UP000250572">
    <property type="component" value="Unassembled WGS sequence"/>
</dbReference>
<dbReference type="FunFam" id="1.25.10.10:FF:000028">
    <property type="entry name" value="Transportin-1 isoform 1"/>
    <property type="match status" value="1"/>
</dbReference>
<evidence type="ECO:0000256" key="3">
    <source>
        <dbReference type="ARBA" id="ARBA00022448"/>
    </source>
</evidence>
<evidence type="ECO:0000256" key="1">
    <source>
        <dbReference type="ARBA" id="ARBA00004123"/>
    </source>
</evidence>
<proteinExistence type="inferred from homology"/>
<dbReference type="InterPro" id="IPR040122">
    <property type="entry name" value="Importin_beta"/>
</dbReference>
<evidence type="ECO:0000256" key="4">
    <source>
        <dbReference type="ARBA" id="ARBA00022490"/>
    </source>
</evidence>
<dbReference type="Pfam" id="PF25780">
    <property type="entry name" value="TPR_IPO5"/>
    <property type="match status" value="1"/>
</dbReference>
<feature type="compositionally biased region" description="Acidic residues" evidence="12">
    <location>
        <begin position="393"/>
        <end position="410"/>
    </location>
</feature>
<dbReference type="InterPro" id="IPR057672">
    <property type="entry name" value="TPR_IPO4/5"/>
</dbReference>
<evidence type="ECO:0000256" key="11">
    <source>
        <dbReference type="ARBA" id="ARBA00080641"/>
    </source>
</evidence>
<keyword evidence="6" id="KW-0653">Protein transport</keyword>
<organism evidence="16 17">
    <name type="scientific">Gambusia affinis</name>
    <name type="common">Western mosquitofish</name>
    <name type="synonym">Heterandria affinis</name>
    <dbReference type="NCBI Taxonomy" id="33528"/>
    <lineage>
        <taxon>Eukaryota</taxon>
        <taxon>Metazoa</taxon>
        <taxon>Chordata</taxon>
        <taxon>Craniata</taxon>
        <taxon>Vertebrata</taxon>
        <taxon>Euteleostomi</taxon>
        <taxon>Actinopterygii</taxon>
        <taxon>Neopterygii</taxon>
        <taxon>Teleostei</taxon>
        <taxon>Neoteleostei</taxon>
        <taxon>Acanthomorphata</taxon>
        <taxon>Ovalentaria</taxon>
        <taxon>Atherinomorphae</taxon>
        <taxon>Cyprinodontiformes</taxon>
        <taxon>Poeciliidae</taxon>
        <taxon>Poeciliinae</taxon>
        <taxon>Gambusia</taxon>
    </lineage>
</organism>
<evidence type="ECO:0000259" key="14">
    <source>
        <dbReference type="Pfam" id="PF25574"/>
    </source>
</evidence>
<dbReference type="EMBL" id="NHOQ01001156">
    <property type="protein sequence ID" value="PWA26802.1"/>
    <property type="molecule type" value="Genomic_DNA"/>
</dbReference>
<dbReference type="Pfam" id="PF03810">
    <property type="entry name" value="IBN_N"/>
    <property type="match status" value="1"/>
</dbReference>
<evidence type="ECO:0000256" key="9">
    <source>
        <dbReference type="ARBA" id="ARBA00067327"/>
    </source>
</evidence>
<evidence type="ECO:0000256" key="7">
    <source>
        <dbReference type="ARBA" id="ARBA00023242"/>
    </source>
</evidence>
<evidence type="ECO:0000313" key="16">
    <source>
        <dbReference type="EMBL" id="PWA26802.1"/>
    </source>
</evidence>
<feature type="domain" description="Importin N-terminal" evidence="13">
    <location>
        <begin position="99"/>
        <end position="140"/>
    </location>
</feature>
<keyword evidence="5" id="KW-0677">Repeat</keyword>
<name>A0A315VTA5_GAMAF</name>
<dbReference type="AlphaFoldDB" id="A0A315VTA5"/>
<dbReference type="Gene3D" id="1.25.10.10">
    <property type="entry name" value="Leucine-rich Repeat Variant"/>
    <property type="match status" value="3"/>
</dbReference>
<comment type="similarity">
    <text evidence="8">Belongs to the importin beta family. Importin beta-2 subfamily.</text>
</comment>
<dbReference type="Pfam" id="PF13513">
    <property type="entry name" value="HEAT_EZ"/>
    <property type="match status" value="1"/>
</dbReference>
<keyword evidence="4" id="KW-0963">Cytoplasm</keyword>
<dbReference type="SUPFAM" id="SSF48371">
    <property type="entry name" value="ARM repeat"/>
    <property type="match status" value="1"/>
</dbReference>
<gene>
    <name evidence="16" type="ORF">CCH79_00001124</name>
</gene>
<keyword evidence="3" id="KW-0813">Transport</keyword>
<evidence type="ECO:0000259" key="15">
    <source>
        <dbReference type="Pfam" id="PF25780"/>
    </source>
</evidence>
<reference evidence="16 17" key="1">
    <citation type="journal article" date="2018" name="G3 (Bethesda)">
        <title>A High-Quality Reference Genome for the Invasive Mosquitofish Gambusia affinis Using a Chicago Library.</title>
        <authorList>
            <person name="Hoffberg S.L."/>
            <person name="Troendle N.J."/>
            <person name="Glenn T.C."/>
            <person name="Mahmud O."/>
            <person name="Louha S."/>
            <person name="Chalopin D."/>
            <person name="Bennetzen J.L."/>
            <person name="Mauricio R."/>
        </authorList>
    </citation>
    <scope>NUCLEOTIDE SEQUENCE [LARGE SCALE GENOMIC DNA]</scope>
    <source>
        <strain evidence="16">NE01/NJP1002.9</strain>
        <tissue evidence="16">Muscle</tissue>
    </source>
</reference>
<dbReference type="PANTHER" id="PTHR10527">
    <property type="entry name" value="IMPORTIN BETA"/>
    <property type="match status" value="1"/>
</dbReference>
<protein>
    <recommendedName>
        <fullName evidence="9">Transportin-1</fullName>
    </recommendedName>
    <alternativeName>
        <fullName evidence="10">Importin beta-2</fullName>
    </alternativeName>
    <alternativeName>
        <fullName evidence="11">Karyopherin beta-2</fullName>
    </alternativeName>
</protein>
<dbReference type="Pfam" id="PF25574">
    <property type="entry name" value="TPR_IMB1"/>
    <property type="match status" value="1"/>
</dbReference>
<dbReference type="GO" id="GO:0005737">
    <property type="term" value="C:cytoplasm"/>
    <property type="evidence" value="ECO:0007669"/>
    <property type="project" value="UniProtKB-SubCell"/>
</dbReference>